<dbReference type="EMBL" id="AB097529">
    <property type="protein sequence ID" value="BAC41754.1"/>
    <property type="molecule type" value="mRNA"/>
</dbReference>
<feature type="transmembrane region" description="Helical" evidence="1">
    <location>
        <begin position="65"/>
        <end position="83"/>
    </location>
</feature>
<protein>
    <submittedName>
        <fullName evidence="2">Uncharacterized protein</fullName>
    </submittedName>
</protein>
<evidence type="ECO:0000256" key="1">
    <source>
        <dbReference type="SAM" id="Phobius"/>
    </source>
</evidence>
<reference evidence="2" key="1">
    <citation type="journal article" date="2001" name="Gene">
        <title>Assignment of 118 novel cDNAs of cynomolgus monkey brain to human chromosomes.</title>
        <authorList>
            <person name="Osada N."/>
            <person name="Hida M."/>
            <person name="Kususda J."/>
            <person name="Tanuma R."/>
            <person name="Iseki K."/>
            <person name="Hirata M."/>
            <person name="Suto Y."/>
            <person name="Hirai M."/>
            <person name="Terao K."/>
            <person name="Suzuki Y."/>
            <person name="Sugano S."/>
            <person name="Hashimoto K."/>
        </authorList>
    </citation>
    <scope>NUCLEOTIDE SEQUENCE</scope>
    <source>
        <tissue evidence="2">Medulla oblongata</tissue>
    </source>
</reference>
<keyword evidence="1" id="KW-1133">Transmembrane helix</keyword>
<organism evidence="2">
    <name type="scientific">Macaca fascicularis</name>
    <name type="common">Crab-eating macaque</name>
    <name type="synonym">Cynomolgus monkey</name>
    <dbReference type="NCBI Taxonomy" id="9541"/>
    <lineage>
        <taxon>Eukaryota</taxon>
        <taxon>Metazoa</taxon>
        <taxon>Chordata</taxon>
        <taxon>Craniata</taxon>
        <taxon>Vertebrata</taxon>
        <taxon>Euteleostomi</taxon>
        <taxon>Mammalia</taxon>
        <taxon>Eutheria</taxon>
        <taxon>Euarchontoglires</taxon>
        <taxon>Primates</taxon>
        <taxon>Haplorrhini</taxon>
        <taxon>Catarrhini</taxon>
        <taxon>Cercopithecidae</taxon>
        <taxon>Cercopithecinae</taxon>
        <taxon>Macaca</taxon>
    </lineage>
</organism>
<name>Q8HXI9_MACFA</name>
<keyword evidence="1" id="KW-0812">Transmembrane</keyword>
<accession>Q8HXI9</accession>
<reference evidence="2" key="2">
    <citation type="submission" date="2002-12" db="EMBL/GenBank/DDBJ databases">
        <authorList>
            <person name="Hashimoto K."/>
            <person name="Osada N."/>
            <person name="Hida M."/>
            <person name="Kusuda J."/>
            <person name="Sugano S."/>
        </authorList>
    </citation>
    <scope>NUCLEOTIDE SEQUENCE</scope>
    <source>
        <tissue evidence="2">Medulla oblongata</tissue>
    </source>
</reference>
<proteinExistence type="evidence at transcript level"/>
<sequence length="103" mass="12128">MFMNFHSLSRVNSLHIFIISQNNKLKTKSKNEFPSKYINISHVWAEVQSSFNLSHCRKRGQKGHLSLFFQNITLGILMMYFVSCLEMEIKYMCLLNNAQYTTL</sequence>
<keyword evidence="1" id="KW-0472">Membrane</keyword>
<evidence type="ECO:0000313" key="2">
    <source>
        <dbReference type="EMBL" id="BAC41754.1"/>
    </source>
</evidence>
<dbReference type="AlphaFoldDB" id="Q8HXI9"/>